<evidence type="ECO:0000313" key="3">
    <source>
        <dbReference type="EMBL" id="MFC5924792.1"/>
    </source>
</evidence>
<dbReference type="Proteomes" id="UP001596226">
    <property type="component" value="Unassembled WGS sequence"/>
</dbReference>
<sequence length="64" mass="7018">MDLSRVTWRRSTRSGSSGNCVEVAAPPPRVMVRDSKDQQGPVLSFTPGQWVGFVRGIRAGRFVA</sequence>
<accession>A0ABW1H8L9</accession>
<evidence type="ECO:0000259" key="2">
    <source>
        <dbReference type="Pfam" id="PF04149"/>
    </source>
</evidence>
<dbReference type="EMBL" id="JBHSQS010000008">
    <property type="protein sequence ID" value="MFC5924792.1"/>
    <property type="molecule type" value="Genomic_DNA"/>
</dbReference>
<comment type="caution">
    <text evidence="3">The sequence shown here is derived from an EMBL/GenBank/DDBJ whole genome shotgun (WGS) entry which is preliminary data.</text>
</comment>
<feature type="region of interest" description="Disordered" evidence="1">
    <location>
        <begin position="1"/>
        <end position="23"/>
    </location>
</feature>
<dbReference type="Pfam" id="PF04149">
    <property type="entry name" value="DUF397"/>
    <property type="match status" value="1"/>
</dbReference>
<evidence type="ECO:0000313" key="4">
    <source>
        <dbReference type="Proteomes" id="UP001596226"/>
    </source>
</evidence>
<proteinExistence type="predicted"/>
<gene>
    <name evidence="3" type="ORF">ACFQGL_15720</name>
</gene>
<dbReference type="RefSeq" id="WP_377512123.1">
    <property type="nucleotide sequence ID" value="NZ_JBHSQS010000008.1"/>
</dbReference>
<organism evidence="3 4">
    <name type="scientific">Micromonospora vulcania</name>
    <dbReference type="NCBI Taxonomy" id="1441873"/>
    <lineage>
        <taxon>Bacteria</taxon>
        <taxon>Bacillati</taxon>
        <taxon>Actinomycetota</taxon>
        <taxon>Actinomycetes</taxon>
        <taxon>Micromonosporales</taxon>
        <taxon>Micromonosporaceae</taxon>
        <taxon>Micromonospora</taxon>
    </lineage>
</organism>
<protein>
    <submittedName>
        <fullName evidence="3">DUF397 domain-containing protein</fullName>
    </submittedName>
</protein>
<evidence type="ECO:0000256" key="1">
    <source>
        <dbReference type="SAM" id="MobiDB-lite"/>
    </source>
</evidence>
<keyword evidence="4" id="KW-1185">Reference proteome</keyword>
<dbReference type="InterPro" id="IPR007278">
    <property type="entry name" value="DUF397"/>
</dbReference>
<feature type="domain" description="DUF397" evidence="2">
    <location>
        <begin position="7"/>
        <end position="58"/>
    </location>
</feature>
<reference evidence="4" key="1">
    <citation type="journal article" date="2019" name="Int. J. Syst. Evol. Microbiol.">
        <title>The Global Catalogue of Microorganisms (GCM) 10K type strain sequencing project: providing services to taxonomists for standard genome sequencing and annotation.</title>
        <authorList>
            <consortium name="The Broad Institute Genomics Platform"/>
            <consortium name="The Broad Institute Genome Sequencing Center for Infectious Disease"/>
            <person name="Wu L."/>
            <person name="Ma J."/>
        </authorList>
    </citation>
    <scope>NUCLEOTIDE SEQUENCE [LARGE SCALE GENOMIC DNA]</scope>
    <source>
        <strain evidence="4">CGMCC 4.7144</strain>
    </source>
</reference>
<name>A0ABW1H8L9_9ACTN</name>